<dbReference type="InterPro" id="IPR037401">
    <property type="entry name" value="SnoaL-like"/>
</dbReference>
<dbReference type="InterPro" id="IPR032710">
    <property type="entry name" value="NTF2-like_dom_sf"/>
</dbReference>
<evidence type="ECO:0000259" key="1">
    <source>
        <dbReference type="Pfam" id="PF12680"/>
    </source>
</evidence>
<keyword evidence="3" id="KW-1185">Reference proteome</keyword>
<dbReference type="SUPFAM" id="SSF54427">
    <property type="entry name" value="NTF2-like"/>
    <property type="match status" value="1"/>
</dbReference>
<protein>
    <submittedName>
        <fullName evidence="2">Nuclear transport factor 2 family protein</fullName>
    </submittedName>
</protein>
<dbReference type="Proteomes" id="UP001165367">
    <property type="component" value="Unassembled WGS sequence"/>
</dbReference>
<reference evidence="2" key="1">
    <citation type="submission" date="2022-01" db="EMBL/GenBank/DDBJ databases">
        <authorList>
            <person name="Jo J.-H."/>
            <person name="Im W.-T."/>
        </authorList>
    </citation>
    <scope>NUCLEOTIDE SEQUENCE</scope>
    <source>
        <strain evidence="2">NA20</strain>
    </source>
</reference>
<proteinExistence type="predicted"/>
<comment type="caution">
    <text evidence="2">The sequence shown here is derived from an EMBL/GenBank/DDBJ whole genome shotgun (WGS) entry which is preliminary data.</text>
</comment>
<name>A0ABS9KXM2_9BACT</name>
<evidence type="ECO:0000313" key="3">
    <source>
        <dbReference type="Proteomes" id="UP001165367"/>
    </source>
</evidence>
<dbReference type="EMBL" id="JAKLTR010000017">
    <property type="protein sequence ID" value="MCG2617038.1"/>
    <property type="molecule type" value="Genomic_DNA"/>
</dbReference>
<evidence type="ECO:0000313" key="2">
    <source>
        <dbReference type="EMBL" id="MCG2617038.1"/>
    </source>
</evidence>
<dbReference type="RefSeq" id="WP_237875575.1">
    <property type="nucleotide sequence ID" value="NZ_JAKLTR010000017.1"/>
</dbReference>
<sequence>MNNNKQIIERFYSAFQQLDYKTMQDCYSDEIVFSDPVFVLLKGEEAKAMWEMLCKHAKDFKLTFSDIELLDDEYATCKWTATYIFSKTGRRVENKIKAFMRLADGKIIEHSDAFRLSKWLEQAFGWKGVLFGWTGFMKRGVQKAARKGLVAFMDKNLKV</sequence>
<dbReference type="Pfam" id="PF12680">
    <property type="entry name" value="SnoaL_2"/>
    <property type="match status" value="1"/>
</dbReference>
<feature type="domain" description="SnoaL-like" evidence="1">
    <location>
        <begin position="8"/>
        <end position="110"/>
    </location>
</feature>
<organism evidence="2 3">
    <name type="scientific">Terrimonas ginsenosidimutans</name>
    <dbReference type="NCBI Taxonomy" id="2908004"/>
    <lineage>
        <taxon>Bacteria</taxon>
        <taxon>Pseudomonadati</taxon>
        <taxon>Bacteroidota</taxon>
        <taxon>Chitinophagia</taxon>
        <taxon>Chitinophagales</taxon>
        <taxon>Chitinophagaceae</taxon>
        <taxon>Terrimonas</taxon>
    </lineage>
</organism>
<accession>A0ABS9KXM2</accession>
<dbReference type="Gene3D" id="3.10.450.50">
    <property type="match status" value="1"/>
</dbReference>
<gene>
    <name evidence="2" type="ORF">LZZ85_22270</name>
</gene>